<feature type="compositionally biased region" description="Polar residues" evidence="1">
    <location>
        <begin position="132"/>
        <end position="148"/>
    </location>
</feature>
<protein>
    <recommendedName>
        <fullName evidence="2">DnaT DNA-binding domain-containing protein</fullName>
    </recommendedName>
</protein>
<reference evidence="3 4" key="1">
    <citation type="submission" date="2021-06" db="EMBL/GenBank/DDBJ databases">
        <title>Bacterium isolated from marine sediment.</title>
        <authorList>
            <person name="Zhu K.-L."/>
            <person name="Du Z.-J."/>
            <person name="Liang Q.-Y."/>
        </authorList>
    </citation>
    <scope>NUCLEOTIDE SEQUENCE [LARGE SCALE GENOMIC DNA]</scope>
    <source>
        <strain evidence="3 4">A346</strain>
    </source>
</reference>
<feature type="region of interest" description="Disordered" evidence="1">
    <location>
        <begin position="132"/>
        <end position="190"/>
    </location>
</feature>
<sequence>MSQASKVIHLAQARPEGVAAAAKGGYIRLFRSLQSAAFAGKPEYLSTWIHMLMLATHKCRRSMLGNRSIELLPGQFISGRKALANTVGVTEKQMRTILDFMVDEGMIARAGSRAGTVFTILNFEQYQDGQGQRSGALKASNNKGSSVSGIGQGPTQGQEGPTVLGQQKGQTPEESESTKHAGSSEMSGYTGANVRANTEAAKRATIQENNISTPTTAHAPEPVAEVVHGDQERSSLEVFDRVGGVSLDTQHQRPTTGLQSMQREAFAMHWNWQPGESFADRCRQAGIDLDSLSPQDVEAWVGEFRSYWSDRPDVQRQGRWEHKLVQQLRRCLASQAIKPPTLPGSQALPPSAPPATAADRRTHRAAITASIMDIGDTSW</sequence>
<gene>
    <name evidence="3" type="ORF">KTN04_03335</name>
</gene>
<comment type="caution">
    <text evidence="3">The sequence shown here is derived from an EMBL/GenBank/DDBJ whole genome shotgun (WGS) entry which is preliminary data.</text>
</comment>
<name>A0ABS6M9B9_9GAMM</name>
<feature type="domain" description="DnaT DNA-binding" evidence="2">
    <location>
        <begin position="266"/>
        <end position="333"/>
    </location>
</feature>
<feature type="compositionally biased region" description="Low complexity" evidence="1">
    <location>
        <begin position="153"/>
        <end position="162"/>
    </location>
</feature>
<proteinExistence type="predicted"/>
<evidence type="ECO:0000313" key="4">
    <source>
        <dbReference type="Proteomes" id="UP000755551"/>
    </source>
</evidence>
<dbReference type="EMBL" id="JAHQZT010000003">
    <property type="protein sequence ID" value="MBV0932372.1"/>
    <property type="molecule type" value="Genomic_DNA"/>
</dbReference>
<dbReference type="Pfam" id="PF17948">
    <property type="entry name" value="DnaT"/>
    <property type="match status" value="1"/>
</dbReference>
<evidence type="ECO:0000256" key="1">
    <source>
        <dbReference type="SAM" id="MobiDB-lite"/>
    </source>
</evidence>
<dbReference type="Proteomes" id="UP000755551">
    <property type="component" value="Unassembled WGS sequence"/>
</dbReference>
<evidence type="ECO:0000259" key="2">
    <source>
        <dbReference type="Pfam" id="PF17948"/>
    </source>
</evidence>
<dbReference type="InterPro" id="IPR040480">
    <property type="entry name" value="DnaT_DNA_bind"/>
</dbReference>
<accession>A0ABS6M9B9</accession>
<feature type="region of interest" description="Disordered" evidence="1">
    <location>
        <begin position="339"/>
        <end position="361"/>
    </location>
</feature>
<evidence type="ECO:0000313" key="3">
    <source>
        <dbReference type="EMBL" id="MBV0932372.1"/>
    </source>
</evidence>
<dbReference type="RefSeq" id="WP_217333798.1">
    <property type="nucleotide sequence ID" value="NZ_JAHQZT010000003.1"/>
</dbReference>
<keyword evidence="4" id="KW-1185">Reference proteome</keyword>
<organism evidence="3 4">
    <name type="scientific">Marinobacterium weihaiense</name>
    <dbReference type="NCBI Taxonomy" id="2851016"/>
    <lineage>
        <taxon>Bacteria</taxon>
        <taxon>Pseudomonadati</taxon>
        <taxon>Pseudomonadota</taxon>
        <taxon>Gammaproteobacteria</taxon>
        <taxon>Oceanospirillales</taxon>
        <taxon>Oceanospirillaceae</taxon>
        <taxon>Marinobacterium</taxon>
    </lineage>
</organism>